<dbReference type="OrthoDB" id="5638912at2"/>
<feature type="region of interest" description="Disordered" evidence="1">
    <location>
        <begin position="204"/>
        <end position="262"/>
    </location>
</feature>
<name>A0A0A8URA0_LEGHA</name>
<dbReference type="KEGG" id="lha:LHA_0966"/>
<reference evidence="3" key="1">
    <citation type="submission" date="2014-09" db="EMBL/GenBank/DDBJ databases">
        <authorList>
            <person name="Gomez-Valero L."/>
        </authorList>
    </citation>
    <scope>NUCLEOTIDE SEQUENCE [LARGE SCALE GENOMIC DNA]</scope>
    <source>
        <strain evidence="3">ATCC35250</strain>
    </source>
</reference>
<evidence type="ECO:0000313" key="3">
    <source>
        <dbReference type="Proteomes" id="UP000032803"/>
    </source>
</evidence>
<evidence type="ECO:0000256" key="1">
    <source>
        <dbReference type="SAM" id="MobiDB-lite"/>
    </source>
</evidence>
<dbReference type="PATRIC" id="fig|449.7.peg.3048"/>
<protein>
    <submittedName>
        <fullName evidence="2">Uncharacterized protein</fullName>
    </submittedName>
</protein>
<feature type="compositionally biased region" description="Basic residues" evidence="1">
    <location>
        <begin position="227"/>
        <end position="239"/>
    </location>
</feature>
<evidence type="ECO:0000313" key="2">
    <source>
        <dbReference type="EMBL" id="CEK10031.1"/>
    </source>
</evidence>
<dbReference type="Proteomes" id="UP000032803">
    <property type="component" value="Chromosome I"/>
</dbReference>
<dbReference type="RefSeq" id="WP_045105470.1">
    <property type="nucleotide sequence ID" value="NZ_LN681225.1"/>
</dbReference>
<keyword evidence="3" id="KW-1185">Reference proteome</keyword>
<gene>
    <name evidence="2" type="ORF">LHA_0966</name>
</gene>
<proteinExistence type="predicted"/>
<dbReference type="EMBL" id="LN681225">
    <property type="protein sequence ID" value="CEK10031.1"/>
    <property type="molecule type" value="Genomic_DNA"/>
</dbReference>
<feature type="compositionally biased region" description="Basic and acidic residues" evidence="1">
    <location>
        <begin position="208"/>
        <end position="218"/>
    </location>
</feature>
<sequence length="509" mass="57463">MSNLVALLNTVYTNYMRFTETNDSKHLLENIKAFQKISQKDIAKELKEAHISELEECNKTLILVAQSYIEYAFLKKEKLPSSKLDICLNHAQRCYEYVINAARKIPPYNLGAIGPQNTEAIYYTHKIKFLRAKLDLFSINIKMQSTYDAAEVSSALKAVLEACDTFKAEIDRNYRYVSYKEDFGINEALFNSIKQTREEAQSLLSKANDYKKEKRRSETLSSDKSSAHKKTSQRKKAKHAPTEEPKVSQNEVDPSPSSFVPPPNQVIAPTIAITSTTCTSEDWSSLEALMKAASEDTPIPPVQSPKPAYATLSYSSFWAHLDPNQDSKRCLGLMKNWIKAYFPKQRICPSQGGQDARVLEKLAQGLLLAAQQLQQESNIYGQKHSNPALQLAVQLLYRSTELASVNDRQFSEDLTDLSVRYSSILINFIQHTPGRVLSDEDYLQHLHRVLGKTPALIKTSHTPVEEIVKLVFLALEKSCSAQDYNLVKEVVFNAFNQATTELSSNMILS</sequence>
<dbReference type="AlphaFoldDB" id="A0A0A8URA0"/>
<dbReference type="HOGENOM" id="CLU_535058_0_0_6"/>
<accession>A0A0A8URA0</accession>
<organism evidence="2 3">
    <name type="scientific">Legionella hackeliae</name>
    <dbReference type="NCBI Taxonomy" id="449"/>
    <lineage>
        <taxon>Bacteria</taxon>
        <taxon>Pseudomonadati</taxon>
        <taxon>Pseudomonadota</taxon>
        <taxon>Gammaproteobacteria</taxon>
        <taxon>Legionellales</taxon>
        <taxon>Legionellaceae</taxon>
        <taxon>Legionella</taxon>
    </lineage>
</organism>